<dbReference type="RefSeq" id="YP_008658523.1">
    <property type="nucleotide sequence ID" value="NC_022563.1"/>
</dbReference>
<evidence type="ECO:0000256" key="1">
    <source>
        <dbReference type="ARBA" id="ARBA00004328"/>
    </source>
</evidence>
<accession>U3UBK3</accession>
<dbReference type="Proteomes" id="UP000144311">
    <property type="component" value="Segment"/>
</dbReference>
<keyword evidence="5" id="KW-1185">Reference proteome</keyword>
<proteinExistence type="predicted"/>
<reference evidence="4 5" key="1">
    <citation type="submission" date="2011-10" db="EMBL/GenBank/DDBJ databases">
        <authorList>
            <person name="Darby A."/>
        </authorList>
    </citation>
    <scope>NUCLEOTIDE SEQUENCE [LARGE SCALE GENOMIC DNA]</scope>
    <source>
        <strain evidence="4">Red squirrel UK</strain>
    </source>
</reference>
<dbReference type="EMBL" id="HE601899">
    <property type="protein sequence ID" value="CCD83281.1"/>
    <property type="molecule type" value="Genomic_DNA"/>
</dbReference>
<evidence type="ECO:0000313" key="5">
    <source>
        <dbReference type="Proteomes" id="UP000144311"/>
    </source>
</evidence>
<name>U3UBK3_9POXV</name>
<dbReference type="OrthoDB" id="1276at10239"/>
<gene>
    <name evidence="4" type="primary">A10L</name>
    <name evidence="4" type="ORF">SQPV_0980</name>
</gene>
<comment type="subcellular location">
    <subcellularLocation>
        <location evidence="1">Virion</location>
    </subcellularLocation>
</comment>
<dbReference type="GO" id="GO:0005198">
    <property type="term" value="F:structural molecule activity"/>
    <property type="evidence" value="ECO:0007669"/>
    <property type="project" value="InterPro"/>
</dbReference>
<dbReference type="KEGG" id="vg:18158347"/>
<sequence>MIPINHLITLDQLESSEYLFRVVSTILPSLCLDYKVNPDLMHTVLHVFDALFNADVAKVAREEDLSLAVQQVGINYLLDMMSETRLFPASVHPGTVVRLPANTRLGDYDNPIPCTHSFNDLPPFTREMVKLRTTSFEEHARVFGGYVRAAGAPEIKSPVAFPRLSFENTYLLNLLYPSVIADQPAFSSGFRARFVDGVMLARDLANLLGVRALLTQASRQRFDVDFRLERAAADHGIVIAPVPAVDTELTTMRLKYLVLYFQYFMSWYDLGPLTFNGERVTSNRSVIMNFVAGLSFQAQLPEMRAIHSSLQTITLNIDTATAAGPMRNTINLPGVEFVDISARPRYYLTLLNVLARKARAPALTPKAPSLFWDGMDYGEYKDMKLSDVLFIGATCYVFGTFEHNGVTYCSVLNDVITSGRTPLRVCLLPRCVAGRTMPSLVAETLQTIDSVSPREFPRKPAGAKYTIGLSENGFMRFFQILRLMANRPQETAIKEVLLAYAGIKIDDNGSPYHIKRESYKEFATLLFAAMGFRVSTRRSVVSSHSYTTLYVSPRVTKSHIYNALLKSSCSKTEAEKLMSSAHELLHFMVSAGDARDAHGMRYSRRLDGMCPLSAFRGGAPDAADEGETLIQISEPLGLLDRIDVRGIFSAKTLNEMVDVDAFLPENIAFKRNLAQLIDSDQLSGETIAHAMPLGIIDRIVPRAGAGFGSVGELIDEVTDHTDDCGSTNEVVEVINNALRDNYFRDTGAVATTAIHSATARSEKQMDLVRQSACHMANIFKTLVRSIYTMERIFKVRITDEVKAEMLEKYKAFTDLSHSLYKDLVALEHLKALLYIVKRSGRYIDDMEVGSEDLRKAYDMIRPKISRMTNYYMEISRAYFEHMKKNLNMADADSSTFDTE</sequence>
<organism evidence="4 5">
    <name type="scientific">Squirrelpox virus</name>
    <dbReference type="NCBI Taxonomy" id="240426"/>
    <lineage>
        <taxon>Viruses</taxon>
        <taxon>Varidnaviria</taxon>
        <taxon>Bamfordvirae</taxon>
        <taxon>Nucleocytoviricota</taxon>
        <taxon>Pokkesviricetes</taxon>
        <taxon>Chitovirales</taxon>
        <taxon>Poxviridae</taxon>
        <taxon>Chordopoxvirinae</taxon>
        <taxon>Sciuripoxvirus</taxon>
        <taxon>Sciuripoxvirus squirrelpox</taxon>
    </lineage>
</organism>
<evidence type="ECO:0000256" key="3">
    <source>
        <dbReference type="ARBA" id="ARBA00025267"/>
    </source>
</evidence>
<dbReference type="InterPro" id="IPR005058">
    <property type="entry name" value="Poxvirus_P4A"/>
</dbReference>
<evidence type="ECO:0000256" key="2">
    <source>
        <dbReference type="ARBA" id="ARBA00022844"/>
    </source>
</evidence>
<protein>
    <submittedName>
        <fullName evidence="4">Precursor of major core protein 4a, complexes with p4B</fullName>
    </submittedName>
</protein>
<dbReference type="Pfam" id="PF03395">
    <property type="entry name" value="Pox_P4A"/>
    <property type="match status" value="1"/>
</dbReference>
<comment type="function">
    <text evidence="3">Core protein 4a is the most abundant virion protein. Major component of the virion core that undergoes proteolytic processing during the immature virion (IV) to mature virion (MV) transition.</text>
</comment>
<dbReference type="GeneID" id="18158347"/>
<reference evidence="4 5" key="2">
    <citation type="submission" date="2013-10" db="EMBL/GenBank/DDBJ databases">
        <title>The genome of epidemic Squirrel Poxvirus reveals novel virulence genes.</title>
        <authorList>
            <person name="Darby A.C."/>
            <person name="McInnes C.J."/>
            <person name="Kjaer K.H."/>
            <person name="Wood A.R."/>
            <person name="Hughes M."/>
            <person name="Martensen P.M."/>
            <person name="Radford A.D."/>
            <person name="Hall N."/>
            <person name="Chantrey J."/>
        </authorList>
    </citation>
    <scope>NUCLEOTIDE SEQUENCE [LARGE SCALE GENOMIC DNA]</scope>
    <source>
        <strain evidence="4">Red squirrel UK</strain>
    </source>
</reference>
<keyword evidence="2" id="KW-0946">Virion</keyword>
<evidence type="ECO:0000313" key="4">
    <source>
        <dbReference type="EMBL" id="CCD83281.1"/>
    </source>
</evidence>
<dbReference type="GO" id="GO:0044423">
    <property type="term" value="C:virion component"/>
    <property type="evidence" value="ECO:0007669"/>
    <property type="project" value="UniProtKB-KW"/>
</dbReference>